<dbReference type="EMBL" id="LT906470">
    <property type="protein sequence ID" value="SNV66434.1"/>
    <property type="molecule type" value="Genomic_DNA"/>
</dbReference>
<evidence type="ECO:0000313" key="11">
    <source>
        <dbReference type="EMBL" id="SNV66434.1"/>
    </source>
</evidence>
<dbReference type="GO" id="GO:0005737">
    <property type="term" value="C:cytoplasm"/>
    <property type="evidence" value="ECO:0007669"/>
    <property type="project" value="UniProtKB-SubCell"/>
</dbReference>
<keyword evidence="9" id="KW-0460">Magnesium</keyword>
<proteinExistence type="inferred from homology"/>
<dbReference type="Pfam" id="PF02367">
    <property type="entry name" value="TsaE"/>
    <property type="match status" value="1"/>
</dbReference>
<keyword evidence="5" id="KW-0819">tRNA processing</keyword>
<dbReference type="NCBIfam" id="TIGR00150">
    <property type="entry name" value="T6A_YjeE"/>
    <property type="match status" value="1"/>
</dbReference>
<dbReference type="RefSeq" id="WP_095066006.1">
    <property type="nucleotide sequence ID" value="NZ_LT906470.1"/>
</dbReference>
<dbReference type="PANTHER" id="PTHR33540:SF2">
    <property type="entry name" value="TRNA THREONYLCARBAMOYLADENOSINE BIOSYNTHESIS PROTEIN TSAE"/>
    <property type="match status" value="1"/>
</dbReference>
<comment type="similarity">
    <text evidence="2">Belongs to the TsaE family.</text>
</comment>
<dbReference type="GO" id="GO:0046872">
    <property type="term" value="F:metal ion binding"/>
    <property type="evidence" value="ECO:0007669"/>
    <property type="project" value="UniProtKB-KW"/>
</dbReference>
<dbReference type="InterPro" id="IPR003442">
    <property type="entry name" value="T6A_TsaE"/>
</dbReference>
<evidence type="ECO:0000256" key="2">
    <source>
        <dbReference type="ARBA" id="ARBA00007599"/>
    </source>
</evidence>
<comment type="subcellular location">
    <subcellularLocation>
        <location evidence="1">Cytoplasm</location>
    </subcellularLocation>
</comment>
<accession>A0A239Z773</accession>
<sequence length="164" mass="18639">MNHKARVRLETHSVEDTQDFGKNLGKWLRKKRDSLCVALVGDLGTGKTHLAQGIAQGFGVTEEITSPTFAIMNTYTAESGPLYHFDVYRLDDVSELENIGFYEYTEEQISIVEWADKFRDELPDETLWINLKTIDDMSRSIILDSDHLEVDDLLEIGGHYVVGN</sequence>
<evidence type="ECO:0000313" key="12">
    <source>
        <dbReference type="Proteomes" id="UP000214973"/>
    </source>
</evidence>
<evidence type="ECO:0000256" key="1">
    <source>
        <dbReference type="ARBA" id="ARBA00004496"/>
    </source>
</evidence>
<evidence type="ECO:0000256" key="7">
    <source>
        <dbReference type="ARBA" id="ARBA00022741"/>
    </source>
</evidence>
<organism evidence="11 12">
    <name type="scientific">Veillonella rodentium</name>
    <dbReference type="NCBI Taxonomy" id="248315"/>
    <lineage>
        <taxon>Bacteria</taxon>
        <taxon>Bacillati</taxon>
        <taxon>Bacillota</taxon>
        <taxon>Negativicutes</taxon>
        <taxon>Veillonellales</taxon>
        <taxon>Veillonellaceae</taxon>
        <taxon>Veillonella</taxon>
    </lineage>
</organism>
<keyword evidence="7" id="KW-0547">Nucleotide-binding</keyword>
<evidence type="ECO:0000256" key="4">
    <source>
        <dbReference type="ARBA" id="ARBA00022490"/>
    </source>
</evidence>
<dbReference type="Gene3D" id="3.40.50.300">
    <property type="entry name" value="P-loop containing nucleotide triphosphate hydrolases"/>
    <property type="match status" value="1"/>
</dbReference>
<keyword evidence="6" id="KW-0479">Metal-binding</keyword>
<evidence type="ECO:0000256" key="8">
    <source>
        <dbReference type="ARBA" id="ARBA00022840"/>
    </source>
</evidence>
<keyword evidence="4" id="KW-0963">Cytoplasm</keyword>
<reference evidence="11 12" key="1">
    <citation type="submission" date="2017-06" db="EMBL/GenBank/DDBJ databases">
        <authorList>
            <consortium name="Pathogen Informatics"/>
        </authorList>
    </citation>
    <scope>NUCLEOTIDE SEQUENCE [LARGE SCALE GENOMIC DNA]</scope>
    <source>
        <strain evidence="11 12">NCTC12018</strain>
    </source>
</reference>
<keyword evidence="12" id="KW-1185">Reference proteome</keyword>
<name>A0A239Z773_9FIRM</name>
<dbReference type="AlphaFoldDB" id="A0A239Z773"/>
<gene>
    <name evidence="11" type="primary">ydiB</name>
    <name evidence="11" type="ORF">SAMEA44547418_01053</name>
</gene>
<protein>
    <recommendedName>
        <fullName evidence="3">tRNA threonylcarbamoyladenosine biosynthesis protein TsaE</fullName>
    </recommendedName>
    <alternativeName>
        <fullName evidence="10">t(6)A37 threonylcarbamoyladenosine biosynthesis protein TsaE</fullName>
    </alternativeName>
</protein>
<keyword evidence="8" id="KW-0067">ATP-binding</keyword>
<dbReference type="GO" id="GO:0005524">
    <property type="term" value="F:ATP binding"/>
    <property type="evidence" value="ECO:0007669"/>
    <property type="project" value="UniProtKB-KW"/>
</dbReference>
<evidence type="ECO:0000256" key="10">
    <source>
        <dbReference type="ARBA" id="ARBA00032441"/>
    </source>
</evidence>
<dbReference type="PANTHER" id="PTHR33540">
    <property type="entry name" value="TRNA THREONYLCARBAMOYLADENOSINE BIOSYNTHESIS PROTEIN TSAE"/>
    <property type="match status" value="1"/>
</dbReference>
<dbReference type="SUPFAM" id="SSF52540">
    <property type="entry name" value="P-loop containing nucleoside triphosphate hydrolases"/>
    <property type="match status" value="1"/>
</dbReference>
<evidence type="ECO:0000256" key="5">
    <source>
        <dbReference type="ARBA" id="ARBA00022694"/>
    </source>
</evidence>
<dbReference type="Proteomes" id="UP000214973">
    <property type="component" value="Chromosome 1"/>
</dbReference>
<evidence type="ECO:0000256" key="9">
    <source>
        <dbReference type="ARBA" id="ARBA00022842"/>
    </source>
</evidence>
<dbReference type="KEGG" id="vrm:44547418_01053"/>
<evidence type="ECO:0000256" key="3">
    <source>
        <dbReference type="ARBA" id="ARBA00019010"/>
    </source>
</evidence>
<dbReference type="InterPro" id="IPR027417">
    <property type="entry name" value="P-loop_NTPase"/>
</dbReference>
<dbReference type="GO" id="GO:0002949">
    <property type="term" value="P:tRNA threonylcarbamoyladenosine modification"/>
    <property type="evidence" value="ECO:0007669"/>
    <property type="project" value="InterPro"/>
</dbReference>
<evidence type="ECO:0000256" key="6">
    <source>
        <dbReference type="ARBA" id="ARBA00022723"/>
    </source>
</evidence>